<protein>
    <submittedName>
        <fullName evidence="1">Uncharacterized protein</fullName>
    </submittedName>
</protein>
<accession>W4LS79</accession>
<organism evidence="1 2">
    <name type="scientific">Entotheonella factor</name>
    <dbReference type="NCBI Taxonomy" id="1429438"/>
    <lineage>
        <taxon>Bacteria</taxon>
        <taxon>Pseudomonadati</taxon>
        <taxon>Nitrospinota/Tectimicrobiota group</taxon>
        <taxon>Candidatus Tectimicrobiota</taxon>
        <taxon>Candidatus Entotheonellia</taxon>
        <taxon>Candidatus Entotheonellales</taxon>
        <taxon>Candidatus Entotheonellaceae</taxon>
        <taxon>Candidatus Entotheonella</taxon>
    </lineage>
</organism>
<dbReference type="EMBL" id="AZHW01000322">
    <property type="protein sequence ID" value="ETX00606.1"/>
    <property type="molecule type" value="Genomic_DNA"/>
</dbReference>
<dbReference type="AlphaFoldDB" id="W4LS79"/>
<comment type="caution">
    <text evidence="1">The sequence shown here is derived from an EMBL/GenBank/DDBJ whole genome shotgun (WGS) entry which is preliminary data.</text>
</comment>
<dbReference type="HOGENOM" id="CLU_3041490_0_0_7"/>
<keyword evidence="2" id="KW-1185">Reference proteome</keyword>
<sequence>MPYSQFRNLHEVANRFDLELQTQEHLFAHVSEVIPSNRLTEDLEDKAPLALQIV</sequence>
<reference evidence="1 2" key="1">
    <citation type="journal article" date="2014" name="Nature">
        <title>An environmental bacterial taxon with a large and distinct metabolic repertoire.</title>
        <authorList>
            <person name="Wilson M.C."/>
            <person name="Mori T."/>
            <person name="Ruckert C."/>
            <person name="Uria A.R."/>
            <person name="Helf M.J."/>
            <person name="Takada K."/>
            <person name="Gernert C."/>
            <person name="Steffens U.A."/>
            <person name="Heycke N."/>
            <person name="Schmitt S."/>
            <person name="Rinke C."/>
            <person name="Helfrich E.J."/>
            <person name="Brachmann A.O."/>
            <person name="Gurgui C."/>
            <person name="Wakimoto T."/>
            <person name="Kracht M."/>
            <person name="Crusemann M."/>
            <person name="Hentschel U."/>
            <person name="Abe I."/>
            <person name="Matsunaga S."/>
            <person name="Kalinowski J."/>
            <person name="Takeyama H."/>
            <person name="Piel J."/>
        </authorList>
    </citation>
    <scope>NUCLEOTIDE SEQUENCE [LARGE SCALE GENOMIC DNA]</scope>
    <source>
        <strain evidence="2">TSY1</strain>
    </source>
</reference>
<evidence type="ECO:0000313" key="2">
    <source>
        <dbReference type="Proteomes" id="UP000019141"/>
    </source>
</evidence>
<name>W4LS79_ENTF1</name>
<proteinExistence type="predicted"/>
<dbReference type="Proteomes" id="UP000019141">
    <property type="component" value="Unassembled WGS sequence"/>
</dbReference>
<gene>
    <name evidence="1" type="ORF">ETSY1_10655</name>
</gene>
<evidence type="ECO:0000313" key="1">
    <source>
        <dbReference type="EMBL" id="ETX00606.1"/>
    </source>
</evidence>